<evidence type="ECO:0000256" key="8">
    <source>
        <dbReference type="ARBA" id="ARBA00024040"/>
    </source>
</evidence>
<dbReference type="GO" id="GO:0099402">
    <property type="term" value="P:plant organ development"/>
    <property type="evidence" value="ECO:0007669"/>
    <property type="project" value="InterPro"/>
</dbReference>
<dbReference type="PROSITE" id="PS50071">
    <property type="entry name" value="HOMEOBOX_2"/>
    <property type="match status" value="1"/>
</dbReference>
<evidence type="ECO:0000313" key="13">
    <source>
        <dbReference type="Proteomes" id="UP000813462"/>
    </source>
</evidence>
<accession>A0A978UND7</accession>
<dbReference type="GO" id="GO:0003677">
    <property type="term" value="F:DNA binding"/>
    <property type="evidence" value="ECO:0007669"/>
    <property type="project" value="UniProtKB-UniRule"/>
</dbReference>
<proteinExistence type="inferred from homology"/>
<dbReference type="Gene3D" id="1.10.10.60">
    <property type="entry name" value="Homeodomain-like"/>
    <property type="match status" value="1"/>
</dbReference>
<dbReference type="EMBL" id="JAEACU010000010">
    <property type="protein sequence ID" value="KAH7516339.1"/>
    <property type="molecule type" value="Genomic_DNA"/>
</dbReference>
<dbReference type="InterPro" id="IPR044555">
    <property type="entry name" value="WUSCHEL-like"/>
</dbReference>
<keyword evidence="7 9" id="KW-0539">Nucleus</keyword>
<keyword evidence="2" id="KW-0217">Developmental protein</keyword>
<feature type="domain" description="Homeobox" evidence="11">
    <location>
        <begin position="59"/>
        <end position="124"/>
    </location>
</feature>
<evidence type="ECO:0000313" key="12">
    <source>
        <dbReference type="EMBL" id="KAH7516339.1"/>
    </source>
</evidence>
<comment type="caution">
    <text evidence="12">The sequence shown here is derived from an EMBL/GenBank/DDBJ whole genome shotgun (WGS) entry which is preliminary data.</text>
</comment>
<evidence type="ECO:0000256" key="7">
    <source>
        <dbReference type="ARBA" id="ARBA00023242"/>
    </source>
</evidence>
<dbReference type="Proteomes" id="UP000813462">
    <property type="component" value="Unassembled WGS sequence"/>
</dbReference>
<dbReference type="Pfam" id="PF00046">
    <property type="entry name" value="Homeodomain"/>
    <property type="match status" value="1"/>
</dbReference>
<evidence type="ECO:0000256" key="10">
    <source>
        <dbReference type="RuleBase" id="RU000682"/>
    </source>
</evidence>
<feature type="DNA-binding region" description="Homeobox" evidence="9">
    <location>
        <begin position="61"/>
        <end position="125"/>
    </location>
</feature>
<dbReference type="AlphaFoldDB" id="A0A978UND7"/>
<evidence type="ECO:0000259" key="11">
    <source>
        <dbReference type="PROSITE" id="PS50071"/>
    </source>
</evidence>
<dbReference type="OrthoDB" id="1183492at2759"/>
<gene>
    <name evidence="12" type="ORF">FEM48_Zijuj10G0124500</name>
</gene>
<dbReference type="SUPFAM" id="SSF46689">
    <property type="entry name" value="Homeodomain-like"/>
    <property type="match status" value="1"/>
</dbReference>
<evidence type="ECO:0000256" key="4">
    <source>
        <dbReference type="ARBA" id="ARBA00023125"/>
    </source>
</evidence>
<keyword evidence="3" id="KW-0805">Transcription regulation</keyword>
<keyword evidence="6" id="KW-0804">Transcription</keyword>
<keyword evidence="4 9" id="KW-0238">DNA-binding</keyword>
<organism evidence="12 13">
    <name type="scientific">Ziziphus jujuba var. spinosa</name>
    <dbReference type="NCBI Taxonomy" id="714518"/>
    <lineage>
        <taxon>Eukaryota</taxon>
        <taxon>Viridiplantae</taxon>
        <taxon>Streptophyta</taxon>
        <taxon>Embryophyta</taxon>
        <taxon>Tracheophyta</taxon>
        <taxon>Spermatophyta</taxon>
        <taxon>Magnoliopsida</taxon>
        <taxon>eudicotyledons</taxon>
        <taxon>Gunneridae</taxon>
        <taxon>Pentapetalae</taxon>
        <taxon>rosids</taxon>
        <taxon>fabids</taxon>
        <taxon>Rosales</taxon>
        <taxon>Rhamnaceae</taxon>
        <taxon>Paliureae</taxon>
        <taxon>Ziziphus</taxon>
    </lineage>
</organism>
<dbReference type="PANTHER" id="PTHR45940">
    <property type="entry name" value="WUSCHEL-RELATED HOMEOBOX 1-RELATED"/>
    <property type="match status" value="1"/>
</dbReference>
<evidence type="ECO:0000256" key="6">
    <source>
        <dbReference type="ARBA" id="ARBA00023163"/>
    </source>
</evidence>
<evidence type="ECO:0000256" key="3">
    <source>
        <dbReference type="ARBA" id="ARBA00023015"/>
    </source>
</evidence>
<dbReference type="PANTHER" id="PTHR45940:SF13">
    <property type="entry name" value="WUSCHEL-RELATED HOMEOBOX 1"/>
    <property type="match status" value="1"/>
</dbReference>
<dbReference type="InterPro" id="IPR001356">
    <property type="entry name" value="HD"/>
</dbReference>
<evidence type="ECO:0000256" key="2">
    <source>
        <dbReference type="ARBA" id="ARBA00022473"/>
    </source>
</evidence>
<comment type="subcellular location">
    <subcellularLocation>
        <location evidence="1 9 10">Nucleus</location>
    </subcellularLocation>
</comment>
<dbReference type="SMART" id="SM00389">
    <property type="entry name" value="HOX"/>
    <property type="match status" value="1"/>
</dbReference>
<evidence type="ECO:0000256" key="5">
    <source>
        <dbReference type="ARBA" id="ARBA00023155"/>
    </source>
</evidence>
<reference evidence="12" key="1">
    <citation type="journal article" date="2021" name="Front. Plant Sci.">
        <title>Chromosome-Scale Genome Assembly for Chinese Sour Jujube and Insights Into Its Genome Evolution and Domestication Signature.</title>
        <authorList>
            <person name="Shen L.-Y."/>
            <person name="Luo H."/>
            <person name="Wang X.-L."/>
            <person name="Wang X.-M."/>
            <person name="Qiu X.-J."/>
            <person name="Liu H."/>
            <person name="Zhou S.-S."/>
            <person name="Jia K.-H."/>
            <person name="Nie S."/>
            <person name="Bao Y.-T."/>
            <person name="Zhang R.-G."/>
            <person name="Yun Q.-Z."/>
            <person name="Chai Y.-H."/>
            <person name="Lu J.-Y."/>
            <person name="Li Y."/>
            <person name="Zhao S.-W."/>
            <person name="Mao J.-F."/>
            <person name="Jia S.-G."/>
            <person name="Mao Y.-M."/>
        </authorList>
    </citation>
    <scope>NUCLEOTIDE SEQUENCE</scope>
    <source>
        <strain evidence="12">AT0</strain>
        <tissue evidence="12">Leaf</tissue>
    </source>
</reference>
<dbReference type="GO" id="GO:0003700">
    <property type="term" value="F:DNA-binding transcription factor activity"/>
    <property type="evidence" value="ECO:0007669"/>
    <property type="project" value="InterPro"/>
</dbReference>
<evidence type="ECO:0000256" key="1">
    <source>
        <dbReference type="ARBA" id="ARBA00004123"/>
    </source>
</evidence>
<keyword evidence="5 9" id="KW-0371">Homeobox</keyword>
<comment type="similarity">
    <text evidence="8">Belongs to the WUS homeobox family.</text>
</comment>
<sequence length="367" mass="41842">MMDSTDHNDQLQSPTASFKNTAISSVTPIYFQQTHFPIMHSISHHLAANENEQGMKKEMSGQTLRWSPTPEQLLTLEELYRCGMRTPTAQQIQQITTQLRRFGKVEGKNVFYWFQNHKARERQKLNGCRLSYRSKERRRRHYCTNKCQIEMKEPSPVSRRTGPEVEQTKKWTLSNCIEVSQESASVHRVAISETGTTNGRIQFDQLLVQQRKSTEEEKQALKQPIHMSYSSPTNPTTMSVIFDNQVFNLQDFSKVLKPNTGNFNSLGSNENSSETQTTLELFPLQSNVGTVNGSVQPISTKPETTITSVILDTKVVLEMQDFGKLLIPNTGNFTSFDGNYDNENTEIQTLELFPLRSNGAPKDDQYS</sequence>
<evidence type="ECO:0000256" key="9">
    <source>
        <dbReference type="PROSITE-ProRule" id="PRU00108"/>
    </source>
</evidence>
<dbReference type="SMR" id="A0A978UND7"/>
<protein>
    <recommendedName>
        <fullName evidence="11">Homeobox domain-containing protein</fullName>
    </recommendedName>
</protein>
<dbReference type="GO" id="GO:0005634">
    <property type="term" value="C:nucleus"/>
    <property type="evidence" value="ECO:0007669"/>
    <property type="project" value="UniProtKB-SubCell"/>
</dbReference>
<dbReference type="InterPro" id="IPR009057">
    <property type="entry name" value="Homeodomain-like_sf"/>
</dbReference>
<name>A0A978UND7_ZIZJJ</name>